<keyword evidence="4" id="KW-1185">Reference proteome</keyword>
<feature type="compositionally biased region" description="Polar residues" evidence="1">
    <location>
        <begin position="163"/>
        <end position="173"/>
    </location>
</feature>
<feature type="compositionally biased region" description="Low complexity" evidence="1">
    <location>
        <begin position="883"/>
        <end position="899"/>
    </location>
</feature>
<dbReference type="EMBL" id="JAAAIL010001614">
    <property type="protein sequence ID" value="KAG0267580.1"/>
    <property type="molecule type" value="Genomic_DNA"/>
</dbReference>
<keyword evidence="2" id="KW-0472">Membrane</keyword>
<feature type="compositionally biased region" description="Acidic residues" evidence="1">
    <location>
        <begin position="729"/>
        <end position="748"/>
    </location>
</feature>
<name>A0AAD4H345_9FUNG</name>
<evidence type="ECO:0000313" key="3">
    <source>
        <dbReference type="EMBL" id="KAG0267580.1"/>
    </source>
</evidence>
<feature type="region of interest" description="Disordered" evidence="1">
    <location>
        <begin position="163"/>
        <end position="223"/>
    </location>
</feature>
<keyword evidence="2" id="KW-0812">Transmembrane</keyword>
<protein>
    <submittedName>
        <fullName evidence="3">Uncharacterized protein</fullName>
    </submittedName>
</protein>
<accession>A0AAD4H345</accession>
<feature type="region of interest" description="Disordered" evidence="1">
    <location>
        <begin position="654"/>
        <end position="789"/>
    </location>
</feature>
<feature type="non-terminal residue" evidence="3">
    <location>
        <position position="984"/>
    </location>
</feature>
<feature type="region of interest" description="Disordered" evidence="1">
    <location>
        <begin position="859"/>
        <end position="908"/>
    </location>
</feature>
<dbReference type="AlphaFoldDB" id="A0AAD4H345"/>
<gene>
    <name evidence="3" type="ORF">BGZ95_002819</name>
</gene>
<organism evidence="3 4">
    <name type="scientific">Linnemannia exigua</name>
    <dbReference type="NCBI Taxonomy" id="604196"/>
    <lineage>
        <taxon>Eukaryota</taxon>
        <taxon>Fungi</taxon>
        <taxon>Fungi incertae sedis</taxon>
        <taxon>Mucoromycota</taxon>
        <taxon>Mortierellomycotina</taxon>
        <taxon>Mortierellomycetes</taxon>
        <taxon>Mortierellales</taxon>
        <taxon>Mortierellaceae</taxon>
        <taxon>Linnemannia</taxon>
    </lineage>
</organism>
<evidence type="ECO:0000256" key="1">
    <source>
        <dbReference type="SAM" id="MobiDB-lite"/>
    </source>
</evidence>
<feature type="transmembrane region" description="Helical" evidence="2">
    <location>
        <begin position="298"/>
        <end position="320"/>
    </location>
</feature>
<keyword evidence="2" id="KW-1133">Transmembrane helix</keyword>
<feature type="compositionally biased region" description="Polar residues" evidence="1">
    <location>
        <begin position="859"/>
        <end position="870"/>
    </location>
</feature>
<reference evidence="3" key="1">
    <citation type="journal article" date="2020" name="Fungal Divers.">
        <title>Resolving the Mortierellaceae phylogeny through synthesis of multi-gene phylogenetics and phylogenomics.</title>
        <authorList>
            <person name="Vandepol N."/>
            <person name="Liber J."/>
            <person name="Desiro A."/>
            <person name="Na H."/>
            <person name="Kennedy M."/>
            <person name="Barry K."/>
            <person name="Grigoriev I.V."/>
            <person name="Miller A.N."/>
            <person name="O'Donnell K."/>
            <person name="Stajich J.E."/>
            <person name="Bonito G."/>
        </authorList>
    </citation>
    <scope>NUCLEOTIDE SEQUENCE</scope>
    <source>
        <strain evidence="3">NRRL 28262</strain>
    </source>
</reference>
<proteinExistence type="predicted"/>
<comment type="caution">
    <text evidence="3">The sequence shown here is derived from an EMBL/GenBank/DDBJ whole genome shotgun (WGS) entry which is preliminary data.</text>
</comment>
<sequence>GVLIEWTIGCDLGDSFPIYPPSDKPWIAFISSSLLYNHTKPHRSDDGDDEDDICDVTTLIAIVQAISEDVTGVIMYQDRHSKVSYEELRQQTQVAIRNLAGLPPLMDQGAEGKGIMVASPLMGSAATRSIYKRALPSQQGVSKEQILAKLAYIKQQQALATFDGSHQPSSTAKLATPGESPYVVDVQQPPADGSGSSAESPAISPVVTESTPTTPPVTATPATPAGIPSIGVLAMGDPVLIKILHDSTDIKGESVIAQLKFANNAIGPHQLLPTPPGSATPTPTTGAERPAADRSLGLFFWIILGSVVLIVGVWVGFGVVEARSLSRRRHQIALDSVKRRTVDQKVLDTYKIRIFKEDDIAYSDDDEDDEDMDQVYDDKDLYRSKSASACVGVIESPKAQRLYGRADLTALRLVATDRGSYAGSTINSLALGRRSGSFDETVYGGLDSARLRRGSMPGSIFWERRPSLGASLALNRDERCRSWAESGADMYDYGGESESEYGYDQETGYKSHAQQGWADLQSETIKSLDAVKEVKAATVVPEAMEMAVVTAKKGKVATALEIVPVTDALRRGSIPSLNITPAATPSRETSMDTAALPTFPAASARRGSAGLLAQPTLKHKSRFILPRKIETDMSTPSIVHSGEVTSPTTIYGSGGDGSISSAGPSTAGFLPPAGWGGERRRSSLSTLAVPDNGRGVAQPNWIGPRGQRLRRSSVQVERIGTPPLASAEEHEEEDDGEVENMEGRDDADDGRGVGNGSLPASQRLRRSSQQVHRISFEKPPPPPPPLMEVAPGLKASGKIRKDEHLQRLQQQEVTNTMAAQKARFSVIGVDLPDIYSPTAGEFSRLSIDADRFMLPINTTNRSRTARQQLSENEREQQVEQLQDSDSSFSSRRSSSQRSSAGEEDEGRQCIDPWLKDEHGFCPVCKRDFSEAGKVSPTTRRQPSRAGLRLEQPSGVAAFLAPLALFATGASGVHHHYMAEASMYM</sequence>
<evidence type="ECO:0000256" key="2">
    <source>
        <dbReference type="SAM" id="Phobius"/>
    </source>
</evidence>
<feature type="region of interest" description="Disordered" evidence="1">
    <location>
        <begin position="267"/>
        <end position="289"/>
    </location>
</feature>
<dbReference type="Proteomes" id="UP001194580">
    <property type="component" value="Unassembled WGS sequence"/>
</dbReference>
<evidence type="ECO:0000313" key="4">
    <source>
        <dbReference type="Proteomes" id="UP001194580"/>
    </source>
</evidence>
<feature type="compositionally biased region" description="Low complexity" evidence="1">
    <location>
        <begin position="203"/>
        <end position="223"/>
    </location>
</feature>